<evidence type="ECO:0000256" key="6">
    <source>
        <dbReference type="PIRSR" id="PIRSR634603-3"/>
    </source>
</evidence>
<dbReference type="GO" id="GO:0046872">
    <property type="term" value="F:metal ion binding"/>
    <property type="evidence" value="ECO:0007669"/>
    <property type="project" value="UniProtKB-KW"/>
</dbReference>
<organism evidence="9 10">
    <name type="scientific">Gimibacter soli</name>
    <dbReference type="NCBI Taxonomy" id="3024400"/>
    <lineage>
        <taxon>Bacteria</taxon>
        <taxon>Pseudomonadati</taxon>
        <taxon>Pseudomonadota</taxon>
        <taxon>Alphaproteobacteria</taxon>
        <taxon>Kordiimonadales</taxon>
        <taxon>Temperatibacteraceae</taxon>
        <taxon>Gimibacter</taxon>
    </lineage>
</organism>
<feature type="active site" description="Proton acceptor; specific for (S)-substrate epimerization" evidence="5">
    <location>
        <position position="249"/>
    </location>
</feature>
<dbReference type="InterPro" id="IPR036849">
    <property type="entry name" value="Enolase-like_C_sf"/>
</dbReference>
<dbReference type="Pfam" id="PF13378">
    <property type="entry name" value="MR_MLE_C"/>
    <property type="match status" value="1"/>
</dbReference>
<dbReference type="InterPro" id="IPR034603">
    <property type="entry name" value="Dipeptide_epimerase"/>
</dbReference>
<gene>
    <name evidence="9" type="ORF">PH603_05705</name>
</gene>
<evidence type="ECO:0000256" key="7">
    <source>
        <dbReference type="RuleBase" id="RU366006"/>
    </source>
</evidence>
<dbReference type="PANTHER" id="PTHR48073">
    <property type="entry name" value="O-SUCCINYLBENZOATE SYNTHASE-RELATED"/>
    <property type="match status" value="1"/>
</dbReference>
<evidence type="ECO:0000256" key="4">
    <source>
        <dbReference type="ARBA" id="ARBA00023235"/>
    </source>
</evidence>
<dbReference type="SMART" id="SM00922">
    <property type="entry name" value="MR_MLE"/>
    <property type="match status" value="1"/>
</dbReference>
<dbReference type="InterPro" id="IPR013341">
    <property type="entry name" value="Mandelate_racemase_N_dom"/>
</dbReference>
<dbReference type="Gene3D" id="3.20.20.120">
    <property type="entry name" value="Enolase-like C-terminal domain"/>
    <property type="match status" value="1"/>
</dbReference>
<feature type="binding site" evidence="6">
    <location>
        <position position="227"/>
    </location>
    <ligand>
        <name>Mg(2+)</name>
        <dbReference type="ChEBI" id="CHEBI:18420"/>
    </ligand>
</feature>
<evidence type="ECO:0000313" key="10">
    <source>
        <dbReference type="Proteomes" id="UP001217500"/>
    </source>
</evidence>
<dbReference type="KEGG" id="gso:PH603_05705"/>
<dbReference type="Gene3D" id="3.30.390.10">
    <property type="entry name" value="Enolase-like, N-terminal domain"/>
    <property type="match status" value="1"/>
</dbReference>
<dbReference type="InterPro" id="IPR029065">
    <property type="entry name" value="Enolase_C-like"/>
</dbReference>
<evidence type="ECO:0000256" key="5">
    <source>
        <dbReference type="PIRSR" id="PIRSR634603-1"/>
    </source>
</evidence>
<feature type="binding site" evidence="6">
    <location>
        <position position="178"/>
    </location>
    <ligand>
        <name>Mg(2+)</name>
        <dbReference type="ChEBI" id="CHEBI:18420"/>
    </ligand>
</feature>
<dbReference type="Proteomes" id="UP001217500">
    <property type="component" value="Chromosome"/>
</dbReference>
<dbReference type="AlphaFoldDB" id="A0AAE9XV23"/>
<dbReference type="GO" id="GO:0006518">
    <property type="term" value="P:peptide metabolic process"/>
    <property type="evidence" value="ECO:0007669"/>
    <property type="project" value="UniProtKB-ARBA"/>
</dbReference>
<dbReference type="EMBL" id="CP116805">
    <property type="protein sequence ID" value="WCL55250.1"/>
    <property type="molecule type" value="Genomic_DNA"/>
</dbReference>
<proteinExistence type="inferred from homology"/>
<accession>A0AAE9XV23</accession>
<dbReference type="EC" id="5.1.1.-" evidence="7"/>
<dbReference type="SFLD" id="SFLDS00001">
    <property type="entry name" value="Enolase"/>
    <property type="match status" value="1"/>
</dbReference>
<dbReference type="RefSeq" id="WP_289505035.1">
    <property type="nucleotide sequence ID" value="NZ_CP116805.1"/>
</dbReference>
<dbReference type="SUPFAM" id="SSF51604">
    <property type="entry name" value="Enolase C-terminal domain-like"/>
    <property type="match status" value="1"/>
</dbReference>
<dbReference type="GO" id="GO:0016855">
    <property type="term" value="F:racemase and epimerase activity, acting on amino acids and derivatives"/>
    <property type="evidence" value="ECO:0007669"/>
    <property type="project" value="UniProtKB-UniRule"/>
</dbReference>
<dbReference type="SFLD" id="SFLDG00180">
    <property type="entry name" value="muconate_cycloisomerase"/>
    <property type="match status" value="1"/>
</dbReference>
<keyword evidence="3 6" id="KW-0460">Magnesium</keyword>
<comment type="similarity">
    <text evidence="1 7">Belongs to the mandelate racemase/muconate lactonizing enzyme family.</text>
</comment>
<evidence type="ECO:0000256" key="1">
    <source>
        <dbReference type="ARBA" id="ARBA00008031"/>
    </source>
</evidence>
<comment type="cofactor">
    <cofactor evidence="6 7">
        <name>Mg(2+)</name>
        <dbReference type="ChEBI" id="CHEBI:18420"/>
    </cofactor>
    <text evidence="6 7">Binds 1 Mg(2+) ion per subunit.</text>
</comment>
<evidence type="ECO:0000256" key="3">
    <source>
        <dbReference type="ARBA" id="ARBA00022842"/>
    </source>
</evidence>
<dbReference type="Pfam" id="PF02746">
    <property type="entry name" value="MR_MLE_N"/>
    <property type="match status" value="1"/>
</dbReference>
<dbReference type="InterPro" id="IPR029017">
    <property type="entry name" value="Enolase-like_N"/>
</dbReference>
<feature type="binding site" evidence="6">
    <location>
        <position position="204"/>
    </location>
    <ligand>
        <name>Mg(2+)</name>
        <dbReference type="ChEBI" id="CHEBI:18420"/>
    </ligand>
</feature>
<evidence type="ECO:0000256" key="2">
    <source>
        <dbReference type="ARBA" id="ARBA00022723"/>
    </source>
</evidence>
<keyword evidence="10" id="KW-1185">Reference proteome</keyword>
<dbReference type="PANTHER" id="PTHR48073:SF2">
    <property type="entry name" value="O-SUCCINYLBENZOATE SYNTHASE"/>
    <property type="match status" value="1"/>
</dbReference>
<dbReference type="SUPFAM" id="SSF54826">
    <property type="entry name" value="Enolase N-terminal domain-like"/>
    <property type="match status" value="1"/>
</dbReference>
<name>A0AAE9XV23_9PROT</name>
<evidence type="ECO:0000313" key="9">
    <source>
        <dbReference type="EMBL" id="WCL55250.1"/>
    </source>
</evidence>
<dbReference type="CDD" id="cd03319">
    <property type="entry name" value="L-Ala-DL-Glu_epimerase"/>
    <property type="match status" value="1"/>
</dbReference>
<keyword evidence="2 6" id="KW-0479">Metal-binding</keyword>
<reference evidence="9" key="1">
    <citation type="submission" date="2023-01" db="EMBL/GenBank/DDBJ databases">
        <title>The genome sequence of Kordiimonadaceae bacterium 6D33.</title>
        <authorList>
            <person name="Liu Y."/>
        </authorList>
    </citation>
    <scope>NUCLEOTIDE SEQUENCE</scope>
    <source>
        <strain evidence="9">6D33</strain>
    </source>
</reference>
<evidence type="ECO:0000259" key="8">
    <source>
        <dbReference type="SMART" id="SM00922"/>
    </source>
</evidence>
<feature type="domain" description="Mandelate racemase/muconate lactonizing enzyme C-terminal" evidence="8">
    <location>
        <begin position="132"/>
        <end position="225"/>
    </location>
</feature>
<protein>
    <recommendedName>
        <fullName evidence="7">Dipeptide epimerase</fullName>
        <ecNumber evidence="7">5.1.1.-</ecNumber>
    </recommendedName>
</protein>
<feature type="active site" description="Proton acceptor; specific for (R)-substrate epimerization" evidence="5">
    <location>
        <position position="151"/>
    </location>
</feature>
<keyword evidence="4 7" id="KW-0413">Isomerase</keyword>
<sequence length="332" mass="35767">MKPLSISAVMDPMRLRQPFRISGYVFEALPAVVVTLEDGTFTGRGEAGGVYYTGDDTDHMLAEIERCRDGIVTCESREALRTVMPSGGARNAVDAAMWELESFRAGKPVWQLAGLAEPKPLVTTFTLSADDPATILRNLEGYRDAKAIKLKLDGDFAADAERVATVRKARPDVWMMVDANQGYSASGLDALVGVLADHDVSLLEQPLPRGNEADLEGFKSPVPIAADESCLDLSEIPNILGRFQVLNIKLDKCGGLTEALLMEQEARRLGLKVMVGNMAGSSLAAAPGFLLAQRCDIVDLDGPSFLAKDRDIGVSYKDGSIFCPTEVWGATL</sequence>
<dbReference type="InterPro" id="IPR013342">
    <property type="entry name" value="Mandelate_racemase_C"/>
</dbReference>